<reference evidence="4 5" key="1">
    <citation type="submission" date="2015-02" db="EMBL/GenBank/DDBJ databases">
        <title>Draft genome sequences of ten Microbacterium spp. with emphasis on heavy metal contaminated environments.</title>
        <authorList>
            <person name="Corretto E."/>
        </authorList>
    </citation>
    <scope>NUCLEOTIDE SEQUENCE [LARGE SCALE GENOMIC DNA]</scope>
    <source>
        <strain evidence="4 5">DSM 12966</strain>
    </source>
</reference>
<keyword evidence="2" id="KW-0812">Transmembrane</keyword>
<protein>
    <submittedName>
        <fullName evidence="4">CAAX amino terminal protease self-immunity</fullName>
    </submittedName>
</protein>
<dbReference type="PROSITE" id="PS51257">
    <property type="entry name" value="PROKAR_LIPOPROTEIN"/>
    <property type="match status" value="1"/>
</dbReference>
<keyword evidence="5" id="KW-1185">Reference proteome</keyword>
<gene>
    <name evidence="4" type="ORF">RN50_03386</name>
</gene>
<evidence type="ECO:0000259" key="3">
    <source>
        <dbReference type="Pfam" id="PF02517"/>
    </source>
</evidence>
<feature type="transmembrane region" description="Helical" evidence="2">
    <location>
        <begin position="210"/>
        <end position="229"/>
    </location>
</feature>
<comment type="caution">
    <text evidence="4">The sequence shown here is derived from an EMBL/GenBank/DDBJ whole genome shotgun (WGS) entry which is preliminary data.</text>
</comment>
<feature type="transmembrane region" description="Helical" evidence="2">
    <location>
        <begin position="236"/>
        <end position="257"/>
    </location>
</feature>
<dbReference type="RefSeq" id="WP_045255595.1">
    <property type="nucleotide sequence ID" value="NZ_CP031425.1"/>
</dbReference>
<feature type="transmembrane region" description="Helical" evidence="2">
    <location>
        <begin position="7"/>
        <end position="28"/>
    </location>
</feature>
<feature type="transmembrane region" description="Helical" evidence="2">
    <location>
        <begin position="83"/>
        <end position="111"/>
    </location>
</feature>
<name>A0A0F0KDR5_9MICO</name>
<dbReference type="PANTHER" id="PTHR35797:SF1">
    <property type="entry name" value="PROTEASE"/>
    <property type="match status" value="1"/>
</dbReference>
<evidence type="ECO:0000256" key="2">
    <source>
        <dbReference type="SAM" id="Phobius"/>
    </source>
</evidence>
<dbReference type="GO" id="GO:0006508">
    <property type="term" value="P:proteolysis"/>
    <property type="evidence" value="ECO:0007669"/>
    <property type="project" value="UniProtKB-KW"/>
</dbReference>
<feature type="transmembrane region" description="Helical" evidence="2">
    <location>
        <begin position="263"/>
        <end position="286"/>
    </location>
</feature>
<dbReference type="GeneID" id="94443796"/>
<evidence type="ECO:0000313" key="4">
    <source>
        <dbReference type="EMBL" id="KJL18275.1"/>
    </source>
</evidence>
<dbReference type="Pfam" id="PF02517">
    <property type="entry name" value="Rce1-like"/>
    <property type="match status" value="1"/>
</dbReference>
<dbReference type="Proteomes" id="UP000033572">
    <property type="component" value="Unassembled WGS sequence"/>
</dbReference>
<sequence>MTRLRVTAIAVFIALACGLAWLVALPLWSGDGLAEPLAGVILPVMMFTPAIAALVVTLLMRVPARGERLRFLGLWPLRPARRVIWLTVLGWLAPPVLVALGVLVAAALGFVRLDLTFAAFSATVAGALPEGTPMPPVGLLVVSQIALIPFAALLNGVLAFGEELGWRGWLVPALRPLGTWPTLLLSGAIWGLWHSPIILLGYNFGRTDVTGVLFMVGGCVAWGVLFGWLRLRSASIWPAVLAHGSLNAAAGLVLLVAASQPDLALAGPLGVAAWIVAAVVIGILALTGQFRRQPELADAPGRLLSAPRASRETGATGDPQRPSTP</sequence>
<organism evidence="4 5">
    <name type="scientific">Microbacterium foliorum</name>
    <dbReference type="NCBI Taxonomy" id="104336"/>
    <lineage>
        <taxon>Bacteria</taxon>
        <taxon>Bacillati</taxon>
        <taxon>Actinomycetota</taxon>
        <taxon>Actinomycetes</taxon>
        <taxon>Micrococcales</taxon>
        <taxon>Microbacteriaceae</taxon>
        <taxon>Microbacterium</taxon>
    </lineage>
</organism>
<feature type="region of interest" description="Disordered" evidence="1">
    <location>
        <begin position="301"/>
        <end position="325"/>
    </location>
</feature>
<dbReference type="EMBL" id="JYIU01000046">
    <property type="protein sequence ID" value="KJL18275.1"/>
    <property type="molecule type" value="Genomic_DNA"/>
</dbReference>
<dbReference type="PATRIC" id="fig|104336.4.peg.3425"/>
<dbReference type="PANTHER" id="PTHR35797">
    <property type="entry name" value="PROTEASE-RELATED"/>
    <property type="match status" value="1"/>
</dbReference>
<proteinExistence type="predicted"/>
<feature type="transmembrane region" description="Helical" evidence="2">
    <location>
        <begin position="137"/>
        <end position="161"/>
    </location>
</feature>
<feature type="transmembrane region" description="Helical" evidence="2">
    <location>
        <begin position="40"/>
        <end position="62"/>
    </location>
</feature>
<dbReference type="AlphaFoldDB" id="A0A0F0KDR5"/>
<evidence type="ECO:0000256" key="1">
    <source>
        <dbReference type="SAM" id="MobiDB-lite"/>
    </source>
</evidence>
<dbReference type="GO" id="GO:0004175">
    <property type="term" value="F:endopeptidase activity"/>
    <property type="evidence" value="ECO:0007669"/>
    <property type="project" value="UniProtKB-ARBA"/>
</dbReference>
<feature type="domain" description="CAAX prenyl protease 2/Lysostaphin resistance protein A-like" evidence="3">
    <location>
        <begin position="148"/>
        <end position="248"/>
    </location>
</feature>
<accession>A0A0F0KDR5</accession>
<keyword evidence="4" id="KW-0645">Protease</keyword>
<dbReference type="KEGG" id="mfol:DXT68_05290"/>
<keyword evidence="2" id="KW-0472">Membrane</keyword>
<dbReference type="InterPro" id="IPR042150">
    <property type="entry name" value="MmRce1-like"/>
</dbReference>
<feature type="transmembrane region" description="Helical" evidence="2">
    <location>
        <begin position="182"/>
        <end position="204"/>
    </location>
</feature>
<dbReference type="GO" id="GO:0080120">
    <property type="term" value="P:CAAX-box protein maturation"/>
    <property type="evidence" value="ECO:0007669"/>
    <property type="project" value="UniProtKB-ARBA"/>
</dbReference>
<keyword evidence="2" id="KW-1133">Transmembrane helix</keyword>
<keyword evidence="4" id="KW-0378">Hydrolase</keyword>
<dbReference type="InterPro" id="IPR003675">
    <property type="entry name" value="Rce1/LyrA-like_dom"/>
</dbReference>
<evidence type="ECO:0000313" key="5">
    <source>
        <dbReference type="Proteomes" id="UP000033572"/>
    </source>
</evidence>